<protein>
    <submittedName>
        <fullName evidence="1">Uncharacterized protein</fullName>
    </submittedName>
</protein>
<dbReference type="EMBL" id="CM023489">
    <property type="protein sequence ID" value="KAH6922948.1"/>
    <property type="molecule type" value="Genomic_DNA"/>
</dbReference>
<gene>
    <name evidence="1" type="ORF">HPB50_020310</name>
</gene>
<comment type="caution">
    <text evidence="1">The sequence shown here is derived from an EMBL/GenBank/DDBJ whole genome shotgun (WGS) entry which is preliminary data.</text>
</comment>
<dbReference type="Proteomes" id="UP000821845">
    <property type="component" value="Chromosome 9"/>
</dbReference>
<sequence length="172" mass="19329">MEFYCKQETCKKLHNSSATSGFTRWMSKLIDCLNSRRPEHVKYNEAEHIAVTLFFGIVRHVAGLGEQPTVQHFLFIYRMLSVNNLVRLPKLASVDGDWPQLLLKLQDLFEKGESNNQVDTLAVLLDDVLTEPPGSVEGASGSSHALSPKECILDYLAGYVTKKFSAFVVLRL</sequence>
<evidence type="ECO:0000313" key="1">
    <source>
        <dbReference type="EMBL" id="KAH6922948.1"/>
    </source>
</evidence>
<accession>A0ACB7RK01</accession>
<keyword evidence="2" id="KW-1185">Reference proteome</keyword>
<evidence type="ECO:0000313" key="2">
    <source>
        <dbReference type="Proteomes" id="UP000821845"/>
    </source>
</evidence>
<organism evidence="1 2">
    <name type="scientific">Hyalomma asiaticum</name>
    <name type="common">Tick</name>
    <dbReference type="NCBI Taxonomy" id="266040"/>
    <lineage>
        <taxon>Eukaryota</taxon>
        <taxon>Metazoa</taxon>
        <taxon>Ecdysozoa</taxon>
        <taxon>Arthropoda</taxon>
        <taxon>Chelicerata</taxon>
        <taxon>Arachnida</taxon>
        <taxon>Acari</taxon>
        <taxon>Parasitiformes</taxon>
        <taxon>Ixodida</taxon>
        <taxon>Ixodoidea</taxon>
        <taxon>Ixodidae</taxon>
        <taxon>Hyalomminae</taxon>
        <taxon>Hyalomma</taxon>
    </lineage>
</organism>
<proteinExistence type="predicted"/>
<name>A0ACB7RK01_HYAAI</name>
<reference evidence="1" key="1">
    <citation type="submission" date="2020-05" db="EMBL/GenBank/DDBJ databases">
        <title>Large-scale comparative analyses of tick genomes elucidate their genetic diversity and vector capacities.</title>
        <authorList>
            <person name="Jia N."/>
            <person name="Wang J."/>
            <person name="Shi W."/>
            <person name="Du L."/>
            <person name="Sun Y."/>
            <person name="Zhan W."/>
            <person name="Jiang J."/>
            <person name="Wang Q."/>
            <person name="Zhang B."/>
            <person name="Ji P."/>
            <person name="Sakyi L.B."/>
            <person name="Cui X."/>
            <person name="Yuan T."/>
            <person name="Jiang B."/>
            <person name="Yang W."/>
            <person name="Lam T.T.-Y."/>
            <person name="Chang Q."/>
            <person name="Ding S."/>
            <person name="Wang X."/>
            <person name="Zhu J."/>
            <person name="Ruan X."/>
            <person name="Zhao L."/>
            <person name="Wei J."/>
            <person name="Que T."/>
            <person name="Du C."/>
            <person name="Cheng J."/>
            <person name="Dai P."/>
            <person name="Han X."/>
            <person name="Huang E."/>
            <person name="Gao Y."/>
            <person name="Liu J."/>
            <person name="Shao H."/>
            <person name="Ye R."/>
            <person name="Li L."/>
            <person name="Wei W."/>
            <person name="Wang X."/>
            <person name="Wang C."/>
            <person name="Yang T."/>
            <person name="Huo Q."/>
            <person name="Li W."/>
            <person name="Guo W."/>
            <person name="Chen H."/>
            <person name="Zhou L."/>
            <person name="Ni X."/>
            <person name="Tian J."/>
            <person name="Zhou Y."/>
            <person name="Sheng Y."/>
            <person name="Liu T."/>
            <person name="Pan Y."/>
            <person name="Xia L."/>
            <person name="Li J."/>
            <person name="Zhao F."/>
            <person name="Cao W."/>
        </authorList>
    </citation>
    <scope>NUCLEOTIDE SEQUENCE</scope>
    <source>
        <strain evidence="1">Hyas-2018</strain>
    </source>
</reference>